<feature type="region of interest" description="Disordered" evidence="1">
    <location>
        <begin position="177"/>
        <end position="274"/>
    </location>
</feature>
<dbReference type="Proteomes" id="UP001420932">
    <property type="component" value="Unassembled WGS sequence"/>
</dbReference>
<proteinExistence type="predicted"/>
<keyword evidence="3" id="KW-1185">Reference proteome</keyword>
<gene>
    <name evidence="2" type="ORF">Syun_031934</name>
</gene>
<dbReference type="PANTHER" id="PTHR33047">
    <property type="entry name" value="PROTEIN TAR1"/>
    <property type="match status" value="1"/>
</dbReference>
<comment type="caution">
    <text evidence="2">The sequence shown here is derived from an EMBL/GenBank/DDBJ whole genome shotgun (WGS) entry which is preliminary data.</text>
</comment>
<evidence type="ECO:0000313" key="3">
    <source>
        <dbReference type="Proteomes" id="UP001420932"/>
    </source>
</evidence>
<organism evidence="2 3">
    <name type="scientific">Stephania yunnanensis</name>
    <dbReference type="NCBI Taxonomy" id="152371"/>
    <lineage>
        <taxon>Eukaryota</taxon>
        <taxon>Viridiplantae</taxon>
        <taxon>Streptophyta</taxon>
        <taxon>Embryophyta</taxon>
        <taxon>Tracheophyta</taxon>
        <taxon>Spermatophyta</taxon>
        <taxon>Magnoliopsida</taxon>
        <taxon>Ranunculales</taxon>
        <taxon>Menispermaceae</taxon>
        <taxon>Menispermoideae</taxon>
        <taxon>Cissampelideae</taxon>
        <taxon>Stephania</taxon>
    </lineage>
</organism>
<dbReference type="InterPro" id="IPR052997">
    <property type="entry name" value="RRT15-like"/>
</dbReference>
<evidence type="ECO:0000256" key="1">
    <source>
        <dbReference type="SAM" id="MobiDB-lite"/>
    </source>
</evidence>
<accession>A0AAP0DTS6</accession>
<name>A0AAP0DTS6_9MAGN</name>
<dbReference type="AlphaFoldDB" id="A0AAP0DTS6"/>
<protein>
    <submittedName>
        <fullName evidence="2">Uncharacterized protein</fullName>
    </submittedName>
</protein>
<dbReference type="EMBL" id="JBBNAF010000061">
    <property type="protein sequence ID" value="KAK9080899.1"/>
    <property type="molecule type" value="Genomic_DNA"/>
</dbReference>
<reference evidence="2 3" key="1">
    <citation type="submission" date="2024-01" db="EMBL/GenBank/DDBJ databases">
        <title>Genome assemblies of Stephania.</title>
        <authorList>
            <person name="Yang L."/>
        </authorList>
    </citation>
    <scope>NUCLEOTIDE SEQUENCE [LARGE SCALE GENOMIC DNA]</scope>
    <source>
        <strain evidence="2">YNDBR</strain>
        <tissue evidence="2">Leaf</tissue>
    </source>
</reference>
<feature type="compositionally biased region" description="Basic and acidic residues" evidence="1">
    <location>
        <begin position="261"/>
        <end position="274"/>
    </location>
</feature>
<sequence>MSSAPIDTQACLGTKMRGGPASIHGISKITLKVVVFHFRRRDSSHLSYTSQVISQSRTRVKLNRVFFPADSRQARSLGVVSLDSRQDKWESLDSFDARGRPSKEPFQVRPRQHAVARSRRGAARAAAKASRRVRTRTPCPPLEPILFPGYGSILPTSLAYILPSTAGRSPWRPDAVMSTTGANDTRSSGFSRAAGRTDTTNVRCSSSSPDPTSAEPFPGVGRSLNVKDNSSRGPRRRLRLPNVAVNRRVPVQNFNPIPFRSSRETRFRRGYPDS</sequence>
<evidence type="ECO:0000313" key="2">
    <source>
        <dbReference type="EMBL" id="KAK9080899.1"/>
    </source>
</evidence>
<feature type="compositionally biased region" description="Polar residues" evidence="1">
    <location>
        <begin position="197"/>
        <end position="211"/>
    </location>
</feature>
<dbReference type="PANTHER" id="PTHR33047:SF42">
    <property type="entry name" value="PROTEIN TAR1"/>
    <property type="match status" value="1"/>
</dbReference>
<feature type="compositionally biased region" description="Polar residues" evidence="1">
    <location>
        <begin position="177"/>
        <end position="190"/>
    </location>
</feature>